<keyword evidence="1" id="KW-0812">Transmembrane</keyword>
<keyword evidence="1" id="KW-0472">Membrane</keyword>
<accession>A0A8J3IZV0</accession>
<keyword evidence="1" id="KW-1133">Transmembrane helix</keyword>
<dbReference type="InterPro" id="IPR046492">
    <property type="entry name" value="DUF6585"/>
</dbReference>
<dbReference type="Proteomes" id="UP000597444">
    <property type="component" value="Unassembled WGS sequence"/>
</dbReference>
<evidence type="ECO:0000313" key="3">
    <source>
        <dbReference type="Proteomes" id="UP000597444"/>
    </source>
</evidence>
<organism evidence="2 3">
    <name type="scientific">Reticulibacter mediterranei</name>
    <dbReference type="NCBI Taxonomy" id="2778369"/>
    <lineage>
        <taxon>Bacteria</taxon>
        <taxon>Bacillati</taxon>
        <taxon>Chloroflexota</taxon>
        <taxon>Ktedonobacteria</taxon>
        <taxon>Ktedonobacterales</taxon>
        <taxon>Reticulibacteraceae</taxon>
        <taxon>Reticulibacter</taxon>
    </lineage>
</organism>
<dbReference type="Pfam" id="PF20226">
    <property type="entry name" value="DUF6585"/>
    <property type="match status" value="1"/>
</dbReference>
<protein>
    <submittedName>
        <fullName evidence="2">Uncharacterized protein</fullName>
    </submittedName>
</protein>
<keyword evidence="3" id="KW-1185">Reference proteome</keyword>
<sequence length="289" mass="32361">MTASTPQQSTLPTPVQQIATADQLGAFIKRYDYSARELRSSIGYGVGGLLVLGFAALMLGVLLEDDIAHHNIGAGDWLMAAFLLLLLGIILGCCRLIFHALALIISKPKIYQFKQGLVILRGNRASSYPWRQVKFLWKTVIDHYLKQSGTFTSTVTYQGRSYHFTLRLQDDRKLRLDNDLEHIRELGEQIDQEVFQALWPAALASLEAGETLSFGNFRIDAQGLIRGQKALSWKDWPLLTVNKGSVTIKAAGQEKAWAKSELAEIPNYRLFLALIGRQSNLYLNAKQPK</sequence>
<dbReference type="AlphaFoldDB" id="A0A8J3IZV0"/>
<name>A0A8J3IZV0_9CHLR</name>
<feature type="transmembrane region" description="Helical" evidence="1">
    <location>
        <begin position="42"/>
        <end position="63"/>
    </location>
</feature>
<feature type="transmembrane region" description="Helical" evidence="1">
    <location>
        <begin position="78"/>
        <end position="105"/>
    </location>
</feature>
<gene>
    <name evidence="2" type="ORF">KSF_090640</name>
</gene>
<comment type="caution">
    <text evidence="2">The sequence shown here is derived from an EMBL/GenBank/DDBJ whole genome shotgun (WGS) entry which is preliminary data.</text>
</comment>
<dbReference type="RefSeq" id="WP_220209682.1">
    <property type="nucleotide sequence ID" value="NZ_BNJK01000002.1"/>
</dbReference>
<proteinExistence type="predicted"/>
<reference evidence="2" key="1">
    <citation type="submission" date="2020-10" db="EMBL/GenBank/DDBJ databases">
        <title>Taxonomic study of unclassified bacteria belonging to the class Ktedonobacteria.</title>
        <authorList>
            <person name="Yabe S."/>
            <person name="Wang C.M."/>
            <person name="Zheng Y."/>
            <person name="Sakai Y."/>
            <person name="Cavaletti L."/>
            <person name="Monciardini P."/>
            <person name="Donadio S."/>
        </authorList>
    </citation>
    <scope>NUCLEOTIDE SEQUENCE</scope>
    <source>
        <strain evidence="2">ID150040</strain>
    </source>
</reference>
<dbReference type="EMBL" id="BNJK01000002">
    <property type="protein sequence ID" value="GHO99016.1"/>
    <property type="molecule type" value="Genomic_DNA"/>
</dbReference>
<evidence type="ECO:0000256" key="1">
    <source>
        <dbReference type="SAM" id="Phobius"/>
    </source>
</evidence>
<evidence type="ECO:0000313" key="2">
    <source>
        <dbReference type="EMBL" id="GHO99016.1"/>
    </source>
</evidence>